<evidence type="ECO:0000313" key="1">
    <source>
        <dbReference type="EMBL" id="RAP02995.1"/>
    </source>
</evidence>
<dbReference type="AlphaFoldDB" id="A0A328Q433"/>
<comment type="caution">
    <text evidence="1">The sequence shown here is derived from an EMBL/GenBank/DDBJ whole genome shotgun (WGS) entry which is preliminary data.</text>
</comment>
<proteinExistence type="predicted"/>
<name>A0A328Q433_9EURY</name>
<evidence type="ECO:0000313" key="2">
    <source>
        <dbReference type="Proteomes" id="UP000248557"/>
    </source>
</evidence>
<gene>
    <name evidence="1" type="ORF">CA615_04635</name>
</gene>
<dbReference type="RefSeq" id="WP_048059739.1">
    <property type="nucleotide sequence ID" value="NZ_CATZNA010000069.1"/>
</dbReference>
<accession>A0A328Q433</accession>
<dbReference type="Proteomes" id="UP000248557">
    <property type="component" value="Unassembled WGS sequence"/>
</dbReference>
<organism evidence="1 2">
    <name type="scientific">Methanosphaera stadtmanae</name>
    <dbReference type="NCBI Taxonomy" id="2317"/>
    <lineage>
        <taxon>Archaea</taxon>
        <taxon>Methanobacteriati</taxon>
        <taxon>Methanobacteriota</taxon>
        <taxon>Methanomada group</taxon>
        <taxon>Methanobacteria</taxon>
        <taxon>Methanobacteriales</taxon>
        <taxon>Methanobacteriaceae</taxon>
        <taxon>Methanosphaera</taxon>
    </lineage>
</organism>
<protein>
    <submittedName>
        <fullName evidence="1">Uncharacterized protein</fullName>
    </submittedName>
</protein>
<reference evidence="1 2" key="1">
    <citation type="submission" date="2017-05" db="EMBL/GenBank/DDBJ databases">
        <title>Host range expansion of the Methanosphaera genus to humans and monogastric animals involves recent and extensive reduction in genome content.</title>
        <authorList>
            <person name="Hoedt E.C."/>
            <person name="Volmer J.G."/>
            <person name="Parks D.H."/>
            <person name="Rosewarne C.P."/>
            <person name="Denman S.E."/>
            <person name="Mcsweeney C.S."/>
            <person name="O Cuiv P."/>
            <person name="Hugenholtz P."/>
            <person name="Tyson G.W."/>
            <person name="Morrison M."/>
        </authorList>
    </citation>
    <scope>NUCLEOTIDE SEQUENCE [LARGE SCALE GENOMIC DNA]</scope>
    <source>
        <strain evidence="1 2">PA5</strain>
    </source>
</reference>
<dbReference type="EMBL" id="NGJK01000056">
    <property type="protein sequence ID" value="RAP02995.1"/>
    <property type="molecule type" value="Genomic_DNA"/>
</dbReference>
<sequence length="94" mass="11008">MSTTIYNLMKSNPDLEKDILSTLFKHGCIGKHHTPIINLCRNLNQYSTKEIKKGIKSLRKKKYINLYKTYHGLDVRLVPSSLQEVKKIIDYKEK</sequence>